<dbReference type="VEuPathDB" id="FungiDB:I7I52_08141"/>
<feature type="compositionally biased region" description="Polar residues" evidence="1">
    <location>
        <begin position="53"/>
        <end position="63"/>
    </location>
</feature>
<evidence type="ECO:0000256" key="1">
    <source>
        <dbReference type="SAM" id="MobiDB-lite"/>
    </source>
</evidence>
<organism evidence="2 3">
    <name type="scientific">Ajellomyces capsulatus</name>
    <name type="common">Darling's disease fungus</name>
    <name type="synonym">Histoplasma capsulatum</name>
    <dbReference type="NCBI Taxonomy" id="5037"/>
    <lineage>
        <taxon>Eukaryota</taxon>
        <taxon>Fungi</taxon>
        <taxon>Dikarya</taxon>
        <taxon>Ascomycota</taxon>
        <taxon>Pezizomycotina</taxon>
        <taxon>Eurotiomycetes</taxon>
        <taxon>Eurotiomycetidae</taxon>
        <taxon>Onygenales</taxon>
        <taxon>Ajellomycetaceae</taxon>
        <taxon>Histoplasma</taxon>
    </lineage>
</organism>
<dbReference type="OrthoDB" id="5286775at2759"/>
<accession>A0A8H7YGS1</accession>
<proteinExistence type="predicted"/>
<sequence length="608" mass="67727">MGYLSAFRQSLSSFLTPKKSPLERPQPRPLSPTTSATETYAQSFTRALRRRSMSPTSKTQDWLSSTTSSQFGGGSGDGIEFVNPQGKTGYRASKMSEIMETPKDAYRNFMQLPTPAKSGLKRKLGFDRRCPQSGTQISDSEYDLEGDTIAVDEVTPAKRRRVGEGLVYVGDRETTASQLHEERDLLEGDTLGVDDTESMACSGVESGAEGSDIVNGEPNVCDDADVDSQITTDDLGADGDDEVLQVHPRPDKVNRGSKTSCDTDGTYRPSPHAVDKNLTKSIVHQTVENELSEEEVVGKQHNVRKNERKEVAFDFSLERAERWVAAIKLPKGHWAEAEEDLFYRLAMRGFEPLVPSNWQLDFSTLPESLFGLPGDITPPYINATGGSDFRAINALTDLFELGGQVRDRQSIHLRPEPVIRRAITRYIKWALYDSNLLNRPNAIPVHAIYSLKPSESTRDALQTLNHRLVMLANRYRVAWKVAPSVETSFDEKKNNNKNDENDRCDSADRYYSSRSFPVITGFLVCGPIVALLTLNSDPKVHPILDSRFSAKFISQFDFGEIAQDVWNSFAVAIAVVRMRKTMAQLEAEGQGDVMWMDCNEADSVDPDL</sequence>
<feature type="region of interest" description="Disordered" evidence="1">
    <location>
        <begin position="247"/>
        <end position="273"/>
    </location>
</feature>
<evidence type="ECO:0000313" key="2">
    <source>
        <dbReference type="EMBL" id="KAG5290961.1"/>
    </source>
</evidence>
<dbReference type="AlphaFoldDB" id="A0A8H7YGS1"/>
<reference evidence="2 3" key="1">
    <citation type="submission" date="2021-01" db="EMBL/GenBank/DDBJ databases">
        <title>Chromosome-level genome assembly of a human fungal pathogen reveals clustering of transcriptionally co-regulated genes.</title>
        <authorList>
            <person name="Voorhies M."/>
            <person name="Cohen S."/>
            <person name="Shea T.P."/>
            <person name="Petrus S."/>
            <person name="Munoz J.F."/>
            <person name="Poplawski S."/>
            <person name="Goldman W.E."/>
            <person name="Michael T."/>
            <person name="Cuomo C.A."/>
            <person name="Sil A."/>
            <person name="Beyhan S."/>
        </authorList>
    </citation>
    <scope>NUCLEOTIDE SEQUENCE [LARGE SCALE GENOMIC DNA]</scope>
    <source>
        <strain evidence="2 3">G184AR</strain>
    </source>
</reference>
<dbReference type="Proteomes" id="UP000670092">
    <property type="component" value="Unassembled WGS sequence"/>
</dbReference>
<evidence type="ECO:0000313" key="3">
    <source>
        <dbReference type="Proteomes" id="UP000670092"/>
    </source>
</evidence>
<dbReference type="EMBL" id="JAEVHI010000005">
    <property type="protein sequence ID" value="KAG5290961.1"/>
    <property type="molecule type" value="Genomic_DNA"/>
</dbReference>
<protein>
    <submittedName>
        <fullName evidence="2">Uncharacterized protein</fullName>
    </submittedName>
</protein>
<feature type="compositionally biased region" description="Polar residues" evidence="1">
    <location>
        <begin position="31"/>
        <end position="45"/>
    </location>
</feature>
<feature type="region of interest" description="Disordered" evidence="1">
    <location>
        <begin position="14"/>
        <end position="88"/>
    </location>
</feature>
<name>A0A8H7YGS1_AJECA</name>
<gene>
    <name evidence="2" type="ORF">I7I52_08141</name>
</gene>
<comment type="caution">
    <text evidence="2">The sequence shown here is derived from an EMBL/GenBank/DDBJ whole genome shotgun (WGS) entry which is preliminary data.</text>
</comment>